<proteinExistence type="predicted"/>
<dbReference type="GO" id="GO:0016779">
    <property type="term" value="F:nucleotidyltransferase activity"/>
    <property type="evidence" value="ECO:0007669"/>
    <property type="project" value="UniProtKB-KW"/>
</dbReference>
<keyword evidence="1" id="KW-0808">Transferase</keyword>
<dbReference type="InterPro" id="IPR014729">
    <property type="entry name" value="Rossmann-like_a/b/a_fold"/>
</dbReference>
<dbReference type="Pfam" id="PF01467">
    <property type="entry name" value="CTP_transf_like"/>
    <property type="match status" value="1"/>
</dbReference>
<evidence type="ECO:0000256" key="2">
    <source>
        <dbReference type="ARBA" id="ARBA00022695"/>
    </source>
</evidence>
<name>A0A0F9HFQ4_9ZZZZ</name>
<dbReference type="InterPro" id="IPR050385">
    <property type="entry name" value="Archaeal_FAD_synthase"/>
</dbReference>
<gene>
    <name evidence="4" type="ORF">LCGC14_2070100</name>
</gene>
<evidence type="ECO:0000313" key="4">
    <source>
        <dbReference type="EMBL" id="KKL73917.1"/>
    </source>
</evidence>
<evidence type="ECO:0000259" key="3">
    <source>
        <dbReference type="Pfam" id="PF01467"/>
    </source>
</evidence>
<evidence type="ECO:0000256" key="1">
    <source>
        <dbReference type="ARBA" id="ARBA00022679"/>
    </source>
</evidence>
<accession>A0A0F9HFQ4</accession>
<comment type="caution">
    <text evidence="4">The sequence shown here is derived from an EMBL/GenBank/DDBJ whole genome shotgun (WGS) entry which is preliminary data.</text>
</comment>
<feature type="domain" description="Cytidyltransferase-like" evidence="3">
    <location>
        <begin position="2"/>
        <end position="109"/>
    </location>
</feature>
<dbReference type="SUPFAM" id="SSF52374">
    <property type="entry name" value="Nucleotidylyl transferase"/>
    <property type="match status" value="1"/>
</dbReference>
<organism evidence="4">
    <name type="scientific">marine sediment metagenome</name>
    <dbReference type="NCBI Taxonomy" id="412755"/>
    <lineage>
        <taxon>unclassified sequences</taxon>
        <taxon>metagenomes</taxon>
        <taxon>ecological metagenomes</taxon>
    </lineage>
</organism>
<sequence length="116" mass="13401">MVAINSDNSIRQLKGPTRPIIPLKNRIQQIAANQSVDYIIVFNELETIKIIETLKPDIFARGKDSVLDKRKIKEGKKEMNQNERRGVESYEGKIYFLDKPPKYSTSQLIKTIKSEH</sequence>
<dbReference type="InterPro" id="IPR004821">
    <property type="entry name" value="Cyt_trans-like"/>
</dbReference>
<protein>
    <recommendedName>
        <fullName evidence="3">Cytidyltransferase-like domain-containing protein</fullName>
    </recommendedName>
</protein>
<dbReference type="EMBL" id="LAZR01024817">
    <property type="protein sequence ID" value="KKL73917.1"/>
    <property type="molecule type" value="Genomic_DNA"/>
</dbReference>
<reference evidence="4" key="1">
    <citation type="journal article" date="2015" name="Nature">
        <title>Complex archaea that bridge the gap between prokaryotes and eukaryotes.</title>
        <authorList>
            <person name="Spang A."/>
            <person name="Saw J.H."/>
            <person name="Jorgensen S.L."/>
            <person name="Zaremba-Niedzwiedzka K."/>
            <person name="Martijn J."/>
            <person name="Lind A.E."/>
            <person name="van Eijk R."/>
            <person name="Schleper C."/>
            <person name="Guy L."/>
            <person name="Ettema T.J."/>
        </authorList>
    </citation>
    <scope>NUCLEOTIDE SEQUENCE</scope>
</reference>
<dbReference type="PANTHER" id="PTHR43793:SF2">
    <property type="entry name" value="BIFUNCTIONAL PROTEIN HLDE"/>
    <property type="match status" value="1"/>
</dbReference>
<dbReference type="Gene3D" id="3.40.50.620">
    <property type="entry name" value="HUPs"/>
    <property type="match status" value="1"/>
</dbReference>
<dbReference type="PANTHER" id="PTHR43793">
    <property type="entry name" value="FAD SYNTHASE"/>
    <property type="match status" value="1"/>
</dbReference>
<keyword evidence="2" id="KW-0548">Nucleotidyltransferase</keyword>
<dbReference type="AlphaFoldDB" id="A0A0F9HFQ4"/>